<dbReference type="GO" id="GO:0000339">
    <property type="term" value="F:RNA cap binding"/>
    <property type="evidence" value="ECO:0007669"/>
    <property type="project" value="InterPro"/>
</dbReference>
<dbReference type="EMBL" id="CAKXAJ010024818">
    <property type="protein sequence ID" value="CAH2230615.1"/>
    <property type="molecule type" value="Genomic_DNA"/>
</dbReference>
<feature type="compositionally biased region" description="Low complexity" evidence="1">
    <location>
        <begin position="209"/>
        <end position="229"/>
    </location>
</feature>
<evidence type="ECO:0000313" key="2">
    <source>
        <dbReference type="EMBL" id="CAH2230615.1"/>
    </source>
</evidence>
<dbReference type="OrthoDB" id="6926030at2759"/>
<organism evidence="2 3">
    <name type="scientific">Pararge aegeria aegeria</name>
    <dbReference type="NCBI Taxonomy" id="348720"/>
    <lineage>
        <taxon>Eukaryota</taxon>
        <taxon>Metazoa</taxon>
        <taxon>Ecdysozoa</taxon>
        <taxon>Arthropoda</taxon>
        <taxon>Hexapoda</taxon>
        <taxon>Insecta</taxon>
        <taxon>Pterygota</taxon>
        <taxon>Neoptera</taxon>
        <taxon>Endopterygota</taxon>
        <taxon>Lepidoptera</taxon>
        <taxon>Glossata</taxon>
        <taxon>Ditrysia</taxon>
        <taxon>Papilionoidea</taxon>
        <taxon>Nymphalidae</taxon>
        <taxon>Satyrinae</taxon>
        <taxon>Satyrini</taxon>
        <taxon>Parargina</taxon>
        <taxon>Pararge</taxon>
    </lineage>
</organism>
<evidence type="ECO:0000313" key="3">
    <source>
        <dbReference type="Proteomes" id="UP000838756"/>
    </source>
</evidence>
<dbReference type="AlphaFoldDB" id="A0A8S4R9S3"/>
<dbReference type="InterPro" id="IPR006607">
    <property type="entry name" value="DM15"/>
</dbReference>
<sequence length="266" mass="30789">MNAFTYQQMEQQQEAGGKAKRPRRTACFYAANKDPHATDVISSRKHKTRHSLNPPVEHHVGWIMDVREHRRQHRDSAGKKLSTERKKLGIGQSQEMNTLFRFWSFFLRDHFNRNMYNEFRTLANEDAAAGFRYGLECLFRFYSYGLERKFRPELYQHFQAETLADYEKDLRSCRTLTLSMPFHKTKLYKHSFIVQATELWNALPISIRQSSRPSGNSGNPSNNRGRAGSCGAQSVIANSRPRPKQQKTKPEAAPTEMATQVATKTQ</sequence>
<feature type="compositionally biased region" description="Polar residues" evidence="1">
    <location>
        <begin position="1"/>
        <end position="14"/>
    </location>
</feature>
<dbReference type="GO" id="GO:0048255">
    <property type="term" value="P:mRNA stabilization"/>
    <property type="evidence" value="ECO:0007669"/>
    <property type="project" value="InterPro"/>
</dbReference>
<comment type="caution">
    <text evidence="2">The sequence shown here is derived from an EMBL/GenBank/DDBJ whole genome shotgun (WGS) entry which is preliminary data.</text>
</comment>
<keyword evidence="3" id="KW-1185">Reference proteome</keyword>
<name>A0A8S4R9S3_9NEOP</name>
<feature type="region of interest" description="Disordered" evidence="1">
    <location>
        <begin position="1"/>
        <end position="22"/>
    </location>
</feature>
<gene>
    <name evidence="2" type="primary">jg19042</name>
    <name evidence="2" type="ORF">PAEG_LOCUS9806</name>
</gene>
<proteinExistence type="predicted"/>
<evidence type="ECO:0000256" key="1">
    <source>
        <dbReference type="SAM" id="MobiDB-lite"/>
    </source>
</evidence>
<reference evidence="2" key="1">
    <citation type="submission" date="2022-03" db="EMBL/GenBank/DDBJ databases">
        <authorList>
            <person name="Lindestad O."/>
        </authorList>
    </citation>
    <scope>NUCLEOTIDE SEQUENCE</scope>
</reference>
<dbReference type="SMART" id="SM00684">
    <property type="entry name" value="DM15"/>
    <property type="match status" value="2"/>
</dbReference>
<feature type="compositionally biased region" description="Polar residues" evidence="1">
    <location>
        <begin position="257"/>
        <end position="266"/>
    </location>
</feature>
<feature type="region of interest" description="Disordered" evidence="1">
    <location>
        <begin position="209"/>
        <end position="266"/>
    </location>
</feature>
<dbReference type="Pfam" id="PF21071">
    <property type="entry name" value="LARP1_HEAT"/>
    <property type="match status" value="1"/>
</dbReference>
<dbReference type="Proteomes" id="UP000838756">
    <property type="component" value="Unassembled WGS sequence"/>
</dbReference>
<protein>
    <submittedName>
        <fullName evidence="2">Jg19042 protein</fullName>
    </submittedName>
</protein>
<accession>A0A8S4R9S3</accession>